<dbReference type="Proteomes" id="UP000243528">
    <property type="component" value="Unassembled WGS sequence"/>
</dbReference>
<evidence type="ECO:0000256" key="10">
    <source>
        <dbReference type="ARBA" id="ARBA00023002"/>
    </source>
</evidence>
<keyword evidence="7" id="KW-0285">Flavoprotein</keyword>
<dbReference type="Pfam" id="PF04324">
    <property type="entry name" value="Fer2_BFD"/>
    <property type="match status" value="1"/>
</dbReference>
<dbReference type="InterPro" id="IPR041854">
    <property type="entry name" value="BFD-like_2Fe2S-bd_dom_sf"/>
</dbReference>
<dbReference type="OrthoDB" id="9768666at2"/>
<dbReference type="PANTHER" id="PTHR43809">
    <property type="entry name" value="NITRITE REDUCTASE (NADH) LARGE SUBUNIT"/>
    <property type="match status" value="1"/>
</dbReference>
<comment type="cofactor">
    <cofactor evidence="2">
        <name>[4Fe-4S] cluster</name>
        <dbReference type="ChEBI" id="CHEBI:49883"/>
    </cofactor>
</comment>
<dbReference type="GO" id="GO:0051536">
    <property type="term" value="F:iron-sulfur cluster binding"/>
    <property type="evidence" value="ECO:0007669"/>
    <property type="project" value="UniProtKB-KW"/>
</dbReference>
<evidence type="ECO:0000256" key="11">
    <source>
        <dbReference type="ARBA" id="ARBA00023004"/>
    </source>
</evidence>
<dbReference type="InterPro" id="IPR023753">
    <property type="entry name" value="FAD/NAD-binding_dom"/>
</dbReference>
<evidence type="ECO:0000313" key="16">
    <source>
        <dbReference type="EMBL" id="PSL08315.1"/>
    </source>
</evidence>
<protein>
    <submittedName>
        <fullName evidence="16">Assimilatory nitrate reductase electron transfer subunit</fullName>
    </submittedName>
</protein>
<dbReference type="AlphaFoldDB" id="A0A2P8EFR7"/>
<dbReference type="InterPro" id="IPR041575">
    <property type="entry name" value="Rubredoxin_C"/>
</dbReference>
<evidence type="ECO:0000256" key="9">
    <source>
        <dbReference type="ARBA" id="ARBA00022827"/>
    </source>
</evidence>
<evidence type="ECO:0000256" key="4">
    <source>
        <dbReference type="ARBA" id="ARBA00005096"/>
    </source>
</evidence>
<comment type="caution">
    <text evidence="16">The sequence shown here is derived from an EMBL/GenBank/DDBJ whole genome shotgun (WGS) entry which is preliminary data.</text>
</comment>
<feature type="domain" description="BFD-like [2Fe-2S]-binding" evidence="13">
    <location>
        <begin position="432"/>
        <end position="479"/>
    </location>
</feature>
<dbReference type="InterPro" id="IPR036188">
    <property type="entry name" value="FAD/NAD-bd_sf"/>
</dbReference>
<sequence length="492" mass="51218">MTRIVVVGNGMAGARFVQELRARDSGQRFRVTVLGAEPDAAYNRVLLSSVLAGSLSPEQAETVPSAWYAAEDVELRTGVEVARIDRRRRRVLTTAGEHVDYDHLVLATGSRAWVPPLPGLVGDDGELDPDVAVFRTMRDCRDILARIAGVRRAVVLGGGLLGLEAARGLAGRGVDVEVVHAADRLMERQLDLDAGRVLARTLRALGVRVRVGAQALAYEDGPDGRVLRLDDGDGTLDVPADLLVVACGVRPNAALARAAGVGVDRAVVVDDRLATSDPRIHAIGECAQHAGQVYGLVAPAWEQATVLADVIAGGPARYGGSRIVTRLKAADVDLAAMGDTNVDDLDDELEVLRFADPVRGTYQKVIIRGDRVTGAIMLGGPETVGTVTQLFDRASPVPPDRRTLIFPGVRDAGAGGAGGTAEPAELPDEHTVCRCNGVSCGQIRAAAADGAGTVADVATTTRATTGCGGCRGDVAAVLAAATQSTPTVEVPA</sequence>
<dbReference type="Pfam" id="PF18267">
    <property type="entry name" value="Rubredoxin_C"/>
    <property type="match status" value="1"/>
</dbReference>
<dbReference type="InterPro" id="IPR016156">
    <property type="entry name" value="FAD/NAD-linked_Rdtase_dimer_sf"/>
</dbReference>
<comment type="similarity">
    <text evidence="5">Belongs to the nitrite and sulfite reductase 4Fe-4S domain family.</text>
</comment>
<evidence type="ECO:0000256" key="12">
    <source>
        <dbReference type="ARBA" id="ARBA00023014"/>
    </source>
</evidence>
<gene>
    <name evidence="16" type="ORF">CLV30_101286</name>
</gene>
<reference evidence="16 17" key="1">
    <citation type="submission" date="2018-03" db="EMBL/GenBank/DDBJ databases">
        <title>Genomic Encyclopedia of Archaeal and Bacterial Type Strains, Phase II (KMG-II): from individual species to whole genera.</title>
        <authorList>
            <person name="Goeker M."/>
        </authorList>
    </citation>
    <scope>NUCLEOTIDE SEQUENCE [LARGE SCALE GENOMIC DNA]</scope>
    <source>
        <strain evidence="16 17">DSM 45211</strain>
    </source>
</reference>
<dbReference type="GO" id="GO:0046872">
    <property type="term" value="F:metal ion binding"/>
    <property type="evidence" value="ECO:0007669"/>
    <property type="project" value="UniProtKB-KW"/>
</dbReference>
<evidence type="ECO:0000256" key="7">
    <source>
        <dbReference type="ARBA" id="ARBA00022630"/>
    </source>
</evidence>
<dbReference type="Pfam" id="PF07992">
    <property type="entry name" value="Pyr_redox_2"/>
    <property type="match status" value="1"/>
</dbReference>
<keyword evidence="12" id="KW-0411">Iron-sulfur</keyword>
<keyword evidence="8" id="KW-0479">Metal-binding</keyword>
<keyword evidence="10" id="KW-0560">Oxidoreductase</keyword>
<feature type="domain" description="FAD/NAD(P)-binding" evidence="14">
    <location>
        <begin position="3"/>
        <end position="304"/>
    </location>
</feature>
<dbReference type="Gene3D" id="1.10.10.1100">
    <property type="entry name" value="BFD-like [2Fe-2S]-binding domain"/>
    <property type="match status" value="1"/>
</dbReference>
<evidence type="ECO:0000256" key="1">
    <source>
        <dbReference type="ARBA" id="ARBA00001929"/>
    </source>
</evidence>
<evidence type="ECO:0000259" key="13">
    <source>
        <dbReference type="Pfam" id="PF04324"/>
    </source>
</evidence>
<evidence type="ECO:0000259" key="15">
    <source>
        <dbReference type="Pfam" id="PF18267"/>
    </source>
</evidence>
<evidence type="ECO:0000313" key="17">
    <source>
        <dbReference type="Proteomes" id="UP000243528"/>
    </source>
</evidence>
<keyword evidence="17" id="KW-1185">Reference proteome</keyword>
<dbReference type="RefSeq" id="WP_106535386.1">
    <property type="nucleotide sequence ID" value="NZ_ML142897.1"/>
</dbReference>
<dbReference type="Gene3D" id="3.50.50.60">
    <property type="entry name" value="FAD/NAD(P)-binding domain"/>
    <property type="match status" value="2"/>
</dbReference>
<dbReference type="Gene3D" id="3.30.390.30">
    <property type="match status" value="1"/>
</dbReference>
<dbReference type="EMBL" id="PYGE01000001">
    <property type="protein sequence ID" value="PSL08315.1"/>
    <property type="molecule type" value="Genomic_DNA"/>
</dbReference>
<keyword evidence="9" id="KW-0274">FAD</keyword>
<dbReference type="PRINTS" id="PR00411">
    <property type="entry name" value="PNDRDTASEI"/>
</dbReference>
<evidence type="ECO:0000259" key="14">
    <source>
        <dbReference type="Pfam" id="PF07992"/>
    </source>
</evidence>
<organism evidence="16 17">
    <name type="scientific">Haloactinopolyspora alba</name>
    <dbReference type="NCBI Taxonomy" id="648780"/>
    <lineage>
        <taxon>Bacteria</taxon>
        <taxon>Bacillati</taxon>
        <taxon>Actinomycetota</taxon>
        <taxon>Actinomycetes</taxon>
        <taxon>Jiangellales</taxon>
        <taxon>Jiangellaceae</taxon>
        <taxon>Haloactinopolyspora</taxon>
    </lineage>
</organism>
<proteinExistence type="inferred from homology"/>
<evidence type="ECO:0000256" key="3">
    <source>
        <dbReference type="ARBA" id="ARBA00001974"/>
    </source>
</evidence>
<comment type="cofactor">
    <cofactor evidence="1">
        <name>siroheme</name>
        <dbReference type="ChEBI" id="CHEBI:60052"/>
    </cofactor>
</comment>
<accession>A0A2P8EFR7</accession>
<dbReference type="PRINTS" id="PR00368">
    <property type="entry name" value="FADPNR"/>
</dbReference>
<keyword evidence="6" id="KW-0349">Heme</keyword>
<keyword evidence="11" id="KW-0408">Iron</keyword>
<comment type="cofactor">
    <cofactor evidence="3">
        <name>FAD</name>
        <dbReference type="ChEBI" id="CHEBI:57692"/>
    </cofactor>
</comment>
<name>A0A2P8EFR7_9ACTN</name>
<evidence type="ECO:0000256" key="5">
    <source>
        <dbReference type="ARBA" id="ARBA00010429"/>
    </source>
</evidence>
<dbReference type="SUPFAM" id="SSF51905">
    <property type="entry name" value="FAD/NAD(P)-binding domain"/>
    <property type="match status" value="2"/>
</dbReference>
<comment type="pathway">
    <text evidence="4">Nitrogen metabolism; nitrate reduction (assimilation).</text>
</comment>
<dbReference type="PANTHER" id="PTHR43809:SF1">
    <property type="entry name" value="NITRITE REDUCTASE (NADH) LARGE SUBUNIT"/>
    <property type="match status" value="1"/>
</dbReference>
<dbReference type="InterPro" id="IPR052034">
    <property type="entry name" value="NasD-like"/>
</dbReference>
<dbReference type="InterPro" id="IPR007419">
    <property type="entry name" value="BFD-like_2Fe2S-bd_dom"/>
</dbReference>
<evidence type="ECO:0000256" key="8">
    <source>
        <dbReference type="ARBA" id="ARBA00022723"/>
    </source>
</evidence>
<feature type="domain" description="NADH-rubredoxin oxidoreductase C-terminal" evidence="15">
    <location>
        <begin position="324"/>
        <end position="380"/>
    </location>
</feature>
<evidence type="ECO:0000256" key="6">
    <source>
        <dbReference type="ARBA" id="ARBA00022617"/>
    </source>
</evidence>
<dbReference type="GO" id="GO:0016491">
    <property type="term" value="F:oxidoreductase activity"/>
    <property type="evidence" value="ECO:0007669"/>
    <property type="project" value="UniProtKB-KW"/>
</dbReference>
<evidence type="ECO:0000256" key="2">
    <source>
        <dbReference type="ARBA" id="ARBA00001966"/>
    </source>
</evidence>